<feature type="region of interest" description="Disordered" evidence="2">
    <location>
        <begin position="176"/>
        <end position="195"/>
    </location>
</feature>
<dbReference type="GO" id="GO:0030686">
    <property type="term" value="C:90S preribosome"/>
    <property type="evidence" value="ECO:0007669"/>
    <property type="project" value="TreeGrafter"/>
</dbReference>
<feature type="compositionally biased region" description="Low complexity" evidence="2">
    <location>
        <begin position="267"/>
        <end position="286"/>
    </location>
</feature>
<feature type="domain" description="Bud22" evidence="3">
    <location>
        <begin position="41"/>
        <end position="457"/>
    </location>
</feature>
<keyword evidence="5" id="KW-1185">Reference proteome</keyword>
<feature type="region of interest" description="Disordered" evidence="2">
    <location>
        <begin position="1"/>
        <end position="30"/>
    </location>
</feature>
<dbReference type="GO" id="GO:0005634">
    <property type="term" value="C:nucleus"/>
    <property type="evidence" value="ECO:0007669"/>
    <property type="project" value="TreeGrafter"/>
</dbReference>
<keyword evidence="1" id="KW-0175">Coiled coil</keyword>
<dbReference type="InterPro" id="IPR015158">
    <property type="entry name" value="Bud22_dom"/>
</dbReference>
<dbReference type="OrthoDB" id="3364872at2759"/>
<evidence type="ECO:0000313" key="5">
    <source>
        <dbReference type="Proteomes" id="UP000243515"/>
    </source>
</evidence>
<proteinExistence type="predicted"/>
<accession>A0A232M2C2</accession>
<dbReference type="Pfam" id="PF09073">
    <property type="entry name" value="BUD22"/>
    <property type="match status" value="1"/>
</dbReference>
<feature type="region of interest" description="Disordered" evidence="2">
    <location>
        <begin position="316"/>
        <end position="457"/>
    </location>
</feature>
<reference evidence="4 5" key="1">
    <citation type="journal article" date="2015" name="Environ. Microbiol.">
        <title>Metagenome sequence of Elaphomyces granulatus from sporocarp tissue reveals Ascomycota ectomycorrhizal fingerprints of genome expansion and a Proteobacteria-rich microbiome.</title>
        <authorList>
            <person name="Quandt C.A."/>
            <person name="Kohler A."/>
            <person name="Hesse C.N."/>
            <person name="Sharpton T.J."/>
            <person name="Martin F."/>
            <person name="Spatafora J.W."/>
        </authorList>
    </citation>
    <scope>NUCLEOTIDE SEQUENCE [LARGE SCALE GENOMIC DNA]</scope>
    <source>
        <strain evidence="4 5">OSC145934</strain>
    </source>
</reference>
<feature type="region of interest" description="Disordered" evidence="2">
    <location>
        <begin position="233"/>
        <end position="300"/>
    </location>
</feature>
<feature type="compositionally biased region" description="Basic and acidic residues" evidence="2">
    <location>
        <begin position="362"/>
        <end position="386"/>
    </location>
</feature>
<feature type="compositionally biased region" description="Basic and acidic residues" evidence="2">
    <location>
        <begin position="185"/>
        <end position="195"/>
    </location>
</feature>
<name>A0A232M2C2_9EURO</name>
<gene>
    <name evidence="4" type="ORF">Egran_01679</name>
</gene>
<evidence type="ECO:0000313" key="4">
    <source>
        <dbReference type="EMBL" id="OXV10560.1"/>
    </source>
</evidence>
<dbReference type="EMBL" id="NPHW01002879">
    <property type="protein sequence ID" value="OXV10560.1"/>
    <property type="molecule type" value="Genomic_DNA"/>
</dbReference>
<sequence>MQSIMPKRKHADFEEDSPSGFTHREDRKGDLQATRLRHKFERGSQLLYRALKTARGFERQKLGRRQKVAKQNDDQQALGRLEAEVQALKTLDLFATAERHLFKQLVKTKRIAESPAFARLKGSTSVSINSPRDVAETNVTARLFKSNPVKNAMPGIIAGIRDILGLEDVQTKWKGHAKDSAPVGEETRELRTSQDERKLHYISSGNETHGENCVSGDVSMDDVEPNIDFAVFDPRIGSSESGSDVEGESAMRGIIRSPDSRNHTTNLSLSLSPSPSISASESSQPSKGKDGKAYDSPSAQTKATTFLPSLMMGGYWSGSESGGDEDISDIRPRRKNRMGQQARRALWEKKYGGGANHIQNQKQKEGRDRGWDSRKGAMDDRDDPRGKRGKGKGNNNAQASYVLDYRLQREENSKAETATQRKKPLEKMPLHPSWEAARRAKEQKAQASFQGKKIIFD</sequence>
<evidence type="ECO:0000256" key="2">
    <source>
        <dbReference type="SAM" id="MobiDB-lite"/>
    </source>
</evidence>
<organism evidence="4 5">
    <name type="scientific">Elaphomyces granulatus</name>
    <dbReference type="NCBI Taxonomy" id="519963"/>
    <lineage>
        <taxon>Eukaryota</taxon>
        <taxon>Fungi</taxon>
        <taxon>Dikarya</taxon>
        <taxon>Ascomycota</taxon>
        <taxon>Pezizomycotina</taxon>
        <taxon>Eurotiomycetes</taxon>
        <taxon>Eurotiomycetidae</taxon>
        <taxon>Eurotiales</taxon>
        <taxon>Elaphomycetaceae</taxon>
        <taxon>Elaphomyces</taxon>
    </lineage>
</organism>
<evidence type="ECO:0000259" key="3">
    <source>
        <dbReference type="Pfam" id="PF09073"/>
    </source>
</evidence>
<dbReference type="InterPro" id="IPR037393">
    <property type="entry name" value="Bud22/SRFB1"/>
</dbReference>
<protein>
    <recommendedName>
        <fullName evidence="3">Bud22 domain-containing protein</fullName>
    </recommendedName>
</protein>
<dbReference type="Proteomes" id="UP000243515">
    <property type="component" value="Unassembled WGS sequence"/>
</dbReference>
<dbReference type="AlphaFoldDB" id="A0A232M2C2"/>
<feature type="compositionally biased region" description="Basic residues" evidence="2">
    <location>
        <begin position="1"/>
        <end position="10"/>
    </location>
</feature>
<comment type="caution">
    <text evidence="4">The sequence shown here is derived from an EMBL/GenBank/DDBJ whole genome shotgun (WGS) entry which is preliminary data.</text>
</comment>
<dbReference type="PANTHER" id="PTHR23325">
    <property type="entry name" value="SERUM RESPONSE FACTOR-BINDING"/>
    <property type="match status" value="1"/>
</dbReference>
<dbReference type="GO" id="GO:0030490">
    <property type="term" value="P:maturation of SSU-rRNA"/>
    <property type="evidence" value="ECO:0007669"/>
    <property type="project" value="TreeGrafter"/>
</dbReference>
<evidence type="ECO:0000256" key="1">
    <source>
        <dbReference type="ARBA" id="ARBA00023054"/>
    </source>
</evidence>
<dbReference type="PANTHER" id="PTHR23325:SF1">
    <property type="entry name" value="SERUM RESPONSE FACTOR-BINDING PROTEIN 1"/>
    <property type="match status" value="1"/>
</dbReference>